<sequence length="157" mass="17319">MKFKYFTESSLSASSTLPHNYKTTSSLQDAPTSLASTFSLCEWSPPPEAPVEEPKTLNVTPHHKRHPLGSVKWTQSIRRARLRASAYLPPLSQSAPIFPSTSHLPPPEDSIEDQLSMLIEEGKKALGKEVVVMSEDPADEVDDGNNDWEEDDAPCTS</sequence>
<gene>
    <name evidence="3" type="ORF">ARMGADRAFT_1083169</name>
    <name evidence="2" type="ORF">ARMGADRAFT_1093393</name>
</gene>
<reference evidence="2" key="2">
    <citation type="journal article" date="2017" name="Nat. Ecol. Evol.">
        <title>Lineage-specific genetic innovations streamline the genomes of Armillaria species to pathogenesis.</title>
        <authorList>
            <consortium name="DOE Joint Genome Institute"/>
            <person name="Sipos G."/>
            <person name="Prasanna A.N."/>
            <person name="Walter M.C."/>
            <person name="O'Connor E."/>
            <person name="Balint B."/>
            <person name="Krizsan K."/>
            <person name="Kiss B."/>
            <person name="Hess J."/>
            <person name="Varga T."/>
            <person name="Slot J."/>
            <person name="Riley R."/>
            <person name="Boka B."/>
            <person name="Rigling D."/>
            <person name="Barry K."/>
            <person name="Lee J."/>
            <person name="Mihaltcheva S."/>
            <person name="LaButti K."/>
            <person name="Lipzen A."/>
            <person name="Waldron R."/>
            <person name="Moloney N.M."/>
            <person name="Sperisen C."/>
            <person name="Kredics L."/>
            <person name="Vagvolgyi C."/>
            <person name="Patrignani A."/>
            <person name="Fitzpatrick D."/>
            <person name="Nagy I."/>
            <person name="Doyle S."/>
            <person name="Anderson J."/>
            <person name="Grigoriev I.V."/>
            <person name="Guldener U."/>
            <person name="Munsterkotter M."/>
            <person name="Nagy L.G."/>
        </authorList>
    </citation>
    <scope>NUCLEOTIDE SEQUENCE [LARGE SCALE GENOMIC DNA]</scope>
    <source>
        <strain evidence="2">Ar21-2</strain>
    </source>
</reference>
<feature type="compositionally biased region" description="Acidic residues" evidence="1">
    <location>
        <begin position="136"/>
        <end position="157"/>
    </location>
</feature>
<name>A0A2H3CSS5_ARMGA</name>
<feature type="region of interest" description="Disordered" evidence="1">
    <location>
        <begin position="45"/>
        <end position="67"/>
    </location>
</feature>
<evidence type="ECO:0000313" key="4">
    <source>
        <dbReference type="Proteomes" id="UP000217790"/>
    </source>
</evidence>
<dbReference type="EMBL" id="KZ293666">
    <property type="protein sequence ID" value="PBK90314.1"/>
    <property type="molecule type" value="Genomic_DNA"/>
</dbReference>
<protein>
    <submittedName>
        <fullName evidence="2">Uncharacterized protein</fullName>
    </submittedName>
</protein>
<dbReference type="EMBL" id="KZ293807">
    <property type="protein sequence ID" value="PBK79153.1"/>
    <property type="molecule type" value="Genomic_DNA"/>
</dbReference>
<keyword evidence="4" id="KW-1185">Reference proteome</keyword>
<dbReference type="Proteomes" id="UP000217790">
    <property type="component" value="Unassembled WGS sequence"/>
</dbReference>
<dbReference type="AlphaFoldDB" id="A0A2H3CSS5"/>
<evidence type="ECO:0000256" key="1">
    <source>
        <dbReference type="SAM" id="MobiDB-lite"/>
    </source>
</evidence>
<evidence type="ECO:0000313" key="3">
    <source>
        <dbReference type="EMBL" id="PBK90314.1"/>
    </source>
</evidence>
<feature type="region of interest" description="Disordered" evidence="1">
    <location>
        <begin position="134"/>
        <end position="157"/>
    </location>
</feature>
<dbReference type="InParanoid" id="A0A2H3CSS5"/>
<organism evidence="2 4">
    <name type="scientific">Armillaria gallica</name>
    <name type="common">Bulbous honey fungus</name>
    <name type="synonym">Armillaria bulbosa</name>
    <dbReference type="NCBI Taxonomy" id="47427"/>
    <lineage>
        <taxon>Eukaryota</taxon>
        <taxon>Fungi</taxon>
        <taxon>Dikarya</taxon>
        <taxon>Basidiomycota</taxon>
        <taxon>Agaricomycotina</taxon>
        <taxon>Agaricomycetes</taxon>
        <taxon>Agaricomycetidae</taxon>
        <taxon>Agaricales</taxon>
        <taxon>Marasmiineae</taxon>
        <taxon>Physalacriaceae</taxon>
        <taxon>Armillaria</taxon>
    </lineage>
</organism>
<dbReference type="STRING" id="47427.A0A2H3CSS5"/>
<dbReference type="OrthoDB" id="2507743at2759"/>
<accession>A0A2H3CSS5</accession>
<reference evidence="4" key="1">
    <citation type="journal article" date="2017" name="Nat. Ecol. Evol.">
        <title>Genome expansion and lineage-specific genetic innovations in the forest pathogenic fungi Armillaria.</title>
        <authorList>
            <person name="Sipos G."/>
            <person name="Prasanna A.N."/>
            <person name="Walter M.C."/>
            <person name="O'Connor E."/>
            <person name="Balint B."/>
            <person name="Krizsan K."/>
            <person name="Kiss B."/>
            <person name="Hess J."/>
            <person name="Varga T."/>
            <person name="Slot J."/>
            <person name="Riley R."/>
            <person name="Boka B."/>
            <person name="Rigling D."/>
            <person name="Barry K."/>
            <person name="Lee J."/>
            <person name="Mihaltcheva S."/>
            <person name="LaButti K."/>
            <person name="Lipzen A."/>
            <person name="Waldron R."/>
            <person name="Moloney N.M."/>
            <person name="Sperisen C."/>
            <person name="Kredics L."/>
            <person name="Vagvoelgyi C."/>
            <person name="Patrignani A."/>
            <person name="Fitzpatrick D."/>
            <person name="Nagy I."/>
            <person name="Doyle S."/>
            <person name="Anderson J.B."/>
            <person name="Grigoriev I.V."/>
            <person name="Gueldener U."/>
            <person name="Muensterkoetter M."/>
            <person name="Nagy L.G."/>
        </authorList>
    </citation>
    <scope>NUCLEOTIDE SEQUENCE [LARGE SCALE GENOMIC DNA]</scope>
    <source>
        <strain evidence="4">Ar21-2</strain>
    </source>
</reference>
<evidence type="ECO:0000313" key="2">
    <source>
        <dbReference type="EMBL" id="PBK79153.1"/>
    </source>
</evidence>
<proteinExistence type="predicted"/>